<dbReference type="OrthoDB" id="2874131at2759"/>
<sequence>MQLMATFALRKNGSNIMVQVQYTGPLDYETPGMTQTTWNYLTQRELEVVFSVLPQIEFGRTNWVYVVRVHGQGYQLIYKDRPPPTLVTDMWVPLVDVNEIEVHRWVSWDYGDGTWKGQDVRFRYAWCNHFDGLLDILSEYDALHRLQDLDVTYPILGLITLEGRVTGFVQERYHGRGVLYRDRAIVYEAVAKIQRAGFLLLDLNPGYTLITEDNKVRFVGLEGSLAFYPLDDPEAVEDLEQEVEHYHWAKLREIFDELKEWPDDLVCPVRRQTETWMIFPATMYKIPDFYWGIVLMGLPDWHEIPHNFRRDIARLLTTRSQERAKAKRKQKLRLIASSDVKEDNLEDQPMVVSKRKPSRSSVRLPDPWVQVQGRPVRRDNPSKRNVLAPSIHNIFKVAYHKKEVTRAHEELLDSSRFEEILD</sequence>
<keyword evidence="2" id="KW-1185">Reference proteome</keyword>
<organism evidence="1 2">
    <name type="scientific">Neolentinus lepideus HHB14362 ss-1</name>
    <dbReference type="NCBI Taxonomy" id="1314782"/>
    <lineage>
        <taxon>Eukaryota</taxon>
        <taxon>Fungi</taxon>
        <taxon>Dikarya</taxon>
        <taxon>Basidiomycota</taxon>
        <taxon>Agaricomycotina</taxon>
        <taxon>Agaricomycetes</taxon>
        <taxon>Gloeophyllales</taxon>
        <taxon>Gloeophyllaceae</taxon>
        <taxon>Neolentinus</taxon>
    </lineage>
</organism>
<dbReference type="EMBL" id="KV425608">
    <property type="protein sequence ID" value="KZT21311.1"/>
    <property type="molecule type" value="Genomic_DNA"/>
</dbReference>
<dbReference type="Proteomes" id="UP000076761">
    <property type="component" value="Unassembled WGS sequence"/>
</dbReference>
<gene>
    <name evidence="1" type="ORF">NEOLEDRAFT_762993</name>
</gene>
<protein>
    <submittedName>
        <fullName evidence="1">Uncharacterized protein</fullName>
    </submittedName>
</protein>
<evidence type="ECO:0000313" key="1">
    <source>
        <dbReference type="EMBL" id="KZT21311.1"/>
    </source>
</evidence>
<evidence type="ECO:0000313" key="2">
    <source>
        <dbReference type="Proteomes" id="UP000076761"/>
    </source>
</evidence>
<reference evidence="1 2" key="1">
    <citation type="journal article" date="2016" name="Mol. Biol. Evol.">
        <title>Comparative Genomics of Early-Diverging Mushroom-Forming Fungi Provides Insights into the Origins of Lignocellulose Decay Capabilities.</title>
        <authorList>
            <person name="Nagy L.G."/>
            <person name="Riley R."/>
            <person name="Tritt A."/>
            <person name="Adam C."/>
            <person name="Daum C."/>
            <person name="Floudas D."/>
            <person name="Sun H."/>
            <person name="Yadav J.S."/>
            <person name="Pangilinan J."/>
            <person name="Larsson K.H."/>
            <person name="Matsuura K."/>
            <person name="Barry K."/>
            <person name="Labutti K."/>
            <person name="Kuo R."/>
            <person name="Ohm R.A."/>
            <person name="Bhattacharya S.S."/>
            <person name="Shirouzu T."/>
            <person name="Yoshinaga Y."/>
            <person name="Martin F.M."/>
            <person name="Grigoriev I.V."/>
            <person name="Hibbett D.S."/>
        </authorList>
    </citation>
    <scope>NUCLEOTIDE SEQUENCE [LARGE SCALE GENOMIC DNA]</scope>
    <source>
        <strain evidence="1 2">HHB14362 ss-1</strain>
    </source>
</reference>
<proteinExistence type="predicted"/>
<dbReference type="AlphaFoldDB" id="A0A165PP46"/>
<accession>A0A165PP46</accession>
<dbReference type="InParanoid" id="A0A165PP46"/>
<dbReference type="STRING" id="1314782.A0A165PP46"/>
<name>A0A165PP46_9AGAM</name>